<comment type="caution">
    <text evidence="1">The sequence shown here is derived from an EMBL/GenBank/DDBJ whole genome shotgun (WGS) entry which is preliminary data.</text>
</comment>
<name>A0ABN0A6R4_AERVM</name>
<evidence type="ECO:0000313" key="1">
    <source>
        <dbReference type="EMBL" id="EFG48893.1"/>
    </source>
</evidence>
<reference evidence="1 2" key="1">
    <citation type="submission" date="2010-04" db="EMBL/GenBank/DDBJ databases">
        <authorList>
            <person name="Muzny D."/>
            <person name="Qin X."/>
            <person name="Deng J."/>
            <person name="Jiang H."/>
            <person name="Liu Y."/>
            <person name="Qu J."/>
            <person name="Song X.-Z."/>
            <person name="Zhang L."/>
            <person name="Thornton R."/>
            <person name="Coyle M."/>
            <person name="Francisco L."/>
            <person name="Jackson L."/>
            <person name="Javaid M."/>
            <person name="Korchina V."/>
            <person name="Kovar C."/>
            <person name="Mata R."/>
            <person name="Mathew T."/>
            <person name="Ngo R."/>
            <person name="Nguyen L."/>
            <person name="Nguyen N."/>
            <person name="Okwuonu G."/>
            <person name="Ongeri F."/>
            <person name="Pham C."/>
            <person name="Simmons D."/>
            <person name="Wilczek-Boney K."/>
            <person name="Hale W."/>
            <person name="Jakkamsetti A."/>
            <person name="Pham P."/>
            <person name="Ruth R."/>
            <person name="San Lucas F."/>
            <person name="Warren J."/>
            <person name="Zhang J."/>
            <person name="Zhao Z."/>
            <person name="Zhou C."/>
            <person name="Zhu D."/>
            <person name="Lee S."/>
            <person name="Bess C."/>
            <person name="Blankenburg K."/>
            <person name="Forbes L."/>
            <person name="Fu Q."/>
            <person name="Gubbala S."/>
            <person name="Hirani K."/>
            <person name="Jayaseelan J.C."/>
            <person name="Lara F."/>
            <person name="Munidasa M."/>
            <person name="Palculict T."/>
            <person name="Patil S."/>
            <person name="Pu L.-L."/>
            <person name="Saada N."/>
            <person name="Tang L."/>
            <person name="Weissenberger G."/>
            <person name="Zhu Y."/>
            <person name="Hemphill L."/>
            <person name="Shang Y."/>
            <person name="Youmans B."/>
            <person name="Ayvaz T."/>
            <person name="Ross M."/>
            <person name="Santibanez J."/>
            <person name="Aqrawi P."/>
            <person name="Gross S."/>
            <person name="Joshi V."/>
            <person name="Fowler G."/>
            <person name="Nazareth L."/>
            <person name="Reid J."/>
            <person name="Worley K."/>
            <person name="Petrosino J."/>
            <person name="Highlander S."/>
            <person name="Gibbs R."/>
            <person name="Gibbs R."/>
        </authorList>
    </citation>
    <scope>NUCLEOTIDE SEQUENCE [LARGE SCALE GENOMIC DNA]</scope>
    <source>
        <strain evidence="1 2">ATCC 11563</strain>
    </source>
</reference>
<gene>
    <name evidence="1" type="ORF">HMPREF0061_1745</name>
</gene>
<organism evidence="1 2">
    <name type="scientific">Aerococcus viridans (strain ATCC 11563 / DSM 20340 / CCUG 4311 / JCM 20461 / NBRC 12219 / NCTC 8251 / M1)</name>
    <dbReference type="NCBI Taxonomy" id="655812"/>
    <lineage>
        <taxon>Bacteria</taxon>
        <taxon>Bacillati</taxon>
        <taxon>Bacillota</taxon>
        <taxon>Bacilli</taxon>
        <taxon>Lactobacillales</taxon>
        <taxon>Aerococcaceae</taxon>
        <taxon>Aerococcus</taxon>
    </lineage>
</organism>
<dbReference type="Proteomes" id="UP000003764">
    <property type="component" value="Unassembled WGS sequence"/>
</dbReference>
<sequence length="41" mass="4608">MLLKRSDLVPAFLFTVEMNVVILLEKLYSGKRVPAGNCLID</sequence>
<evidence type="ECO:0000313" key="2">
    <source>
        <dbReference type="Proteomes" id="UP000003764"/>
    </source>
</evidence>
<protein>
    <submittedName>
        <fullName evidence="1">Uncharacterized protein</fullName>
    </submittedName>
</protein>
<dbReference type="EMBL" id="ADNT01000110">
    <property type="protein sequence ID" value="EFG48893.1"/>
    <property type="molecule type" value="Genomic_DNA"/>
</dbReference>
<proteinExistence type="predicted"/>
<accession>A0ABN0A6R4</accession>
<keyword evidence="2" id="KW-1185">Reference proteome</keyword>